<keyword evidence="2" id="KW-1185">Reference proteome</keyword>
<sequence length="63" mass="6240">MGEGEGAVPETDGDVVPAVDGEVQEKVVVYGNGSGNGVHEIGNGLEEKMGALDVNTATQAVAA</sequence>
<dbReference type="EMBL" id="KV417617">
    <property type="protein sequence ID" value="KZP14433.1"/>
    <property type="molecule type" value="Genomic_DNA"/>
</dbReference>
<protein>
    <submittedName>
        <fullName evidence="1">Uncharacterized protein</fullName>
    </submittedName>
</protein>
<gene>
    <name evidence="1" type="ORF">FIBSPDRAFT_868240</name>
</gene>
<dbReference type="AlphaFoldDB" id="A0A166D8E8"/>
<proteinExistence type="predicted"/>
<name>A0A166D8E8_9AGAM</name>
<organism evidence="1 2">
    <name type="scientific">Athelia psychrophila</name>
    <dbReference type="NCBI Taxonomy" id="1759441"/>
    <lineage>
        <taxon>Eukaryota</taxon>
        <taxon>Fungi</taxon>
        <taxon>Dikarya</taxon>
        <taxon>Basidiomycota</taxon>
        <taxon>Agaricomycotina</taxon>
        <taxon>Agaricomycetes</taxon>
        <taxon>Agaricomycetidae</taxon>
        <taxon>Atheliales</taxon>
        <taxon>Atheliaceae</taxon>
        <taxon>Athelia</taxon>
    </lineage>
</organism>
<accession>A0A166D8E8</accession>
<dbReference type="Proteomes" id="UP000076532">
    <property type="component" value="Unassembled WGS sequence"/>
</dbReference>
<dbReference type="OrthoDB" id="3208360at2759"/>
<reference evidence="1 2" key="1">
    <citation type="journal article" date="2016" name="Mol. Biol. Evol.">
        <title>Comparative Genomics of Early-Diverging Mushroom-Forming Fungi Provides Insights into the Origins of Lignocellulose Decay Capabilities.</title>
        <authorList>
            <person name="Nagy L.G."/>
            <person name="Riley R."/>
            <person name="Tritt A."/>
            <person name="Adam C."/>
            <person name="Daum C."/>
            <person name="Floudas D."/>
            <person name="Sun H."/>
            <person name="Yadav J.S."/>
            <person name="Pangilinan J."/>
            <person name="Larsson K.H."/>
            <person name="Matsuura K."/>
            <person name="Barry K."/>
            <person name="Labutti K."/>
            <person name="Kuo R."/>
            <person name="Ohm R.A."/>
            <person name="Bhattacharya S.S."/>
            <person name="Shirouzu T."/>
            <person name="Yoshinaga Y."/>
            <person name="Martin F.M."/>
            <person name="Grigoriev I.V."/>
            <person name="Hibbett D.S."/>
        </authorList>
    </citation>
    <scope>NUCLEOTIDE SEQUENCE [LARGE SCALE GENOMIC DNA]</scope>
    <source>
        <strain evidence="1 2">CBS 109695</strain>
    </source>
</reference>
<evidence type="ECO:0000313" key="2">
    <source>
        <dbReference type="Proteomes" id="UP000076532"/>
    </source>
</evidence>
<evidence type="ECO:0000313" key="1">
    <source>
        <dbReference type="EMBL" id="KZP14433.1"/>
    </source>
</evidence>